<proteinExistence type="predicted"/>
<keyword evidence="2" id="KW-1133">Transmembrane helix</keyword>
<comment type="caution">
    <text evidence="3">The sequence shown here is derived from an EMBL/GenBank/DDBJ whole genome shotgun (WGS) entry which is preliminary data.</text>
</comment>
<keyword evidence="2" id="KW-0472">Membrane</keyword>
<evidence type="ECO:0000256" key="1">
    <source>
        <dbReference type="SAM" id="MobiDB-lite"/>
    </source>
</evidence>
<reference evidence="3" key="1">
    <citation type="submission" date="2017-07" db="EMBL/GenBank/DDBJ databases">
        <title>Taro Niue Genome Assembly and Annotation.</title>
        <authorList>
            <person name="Atibalentja N."/>
            <person name="Keating K."/>
            <person name="Fields C.J."/>
        </authorList>
    </citation>
    <scope>NUCLEOTIDE SEQUENCE</scope>
    <source>
        <strain evidence="3">Niue_2</strain>
        <tissue evidence="3">Leaf</tissue>
    </source>
</reference>
<dbReference type="Proteomes" id="UP000652761">
    <property type="component" value="Unassembled WGS sequence"/>
</dbReference>
<gene>
    <name evidence="3" type="ORF">Taro_049841</name>
</gene>
<accession>A0A843XBV0</accession>
<keyword evidence="4" id="KW-1185">Reference proteome</keyword>
<dbReference type="EMBL" id="NMUH01007224">
    <property type="protein sequence ID" value="MQM16879.1"/>
    <property type="molecule type" value="Genomic_DNA"/>
</dbReference>
<sequence>MVGLAEYRYSLCMAHAGGALVFVALMKRVTHMESKFLRGHRVTGTSYSSLAYRGVVLVGLHCSLACACGAAVGPFVRDCETDSKRSKVGTQANINEGLLSSGRPEDRKKVQPTFSRTVENAAGEGVATVSRALVGHHDIRPIATG</sequence>
<evidence type="ECO:0000313" key="3">
    <source>
        <dbReference type="EMBL" id="MQM16879.1"/>
    </source>
</evidence>
<feature type="transmembrane region" description="Helical" evidence="2">
    <location>
        <begin position="6"/>
        <end position="29"/>
    </location>
</feature>
<keyword evidence="2" id="KW-0812">Transmembrane</keyword>
<protein>
    <submittedName>
        <fullName evidence="3">Uncharacterized protein</fullName>
    </submittedName>
</protein>
<feature type="region of interest" description="Disordered" evidence="1">
    <location>
        <begin position="86"/>
        <end position="111"/>
    </location>
</feature>
<evidence type="ECO:0000256" key="2">
    <source>
        <dbReference type="SAM" id="Phobius"/>
    </source>
</evidence>
<name>A0A843XBV0_COLES</name>
<feature type="transmembrane region" description="Helical" evidence="2">
    <location>
        <begin position="50"/>
        <end position="76"/>
    </location>
</feature>
<organism evidence="3 4">
    <name type="scientific">Colocasia esculenta</name>
    <name type="common">Wild taro</name>
    <name type="synonym">Arum esculentum</name>
    <dbReference type="NCBI Taxonomy" id="4460"/>
    <lineage>
        <taxon>Eukaryota</taxon>
        <taxon>Viridiplantae</taxon>
        <taxon>Streptophyta</taxon>
        <taxon>Embryophyta</taxon>
        <taxon>Tracheophyta</taxon>
        <taxon>Spermatophyta</taxon>
        <taxon>Magnoliopsida</taxon>
        <taxon>Liliopsida</taxon>
        <taxon>Araceae</taxon>
        <taxon>Aroideae</taxon>
        <taxon>Colocasieae</taxon>
        <taxon>Colocasia</taxon>
    </lineage>
</organism>
<evidence type="ECO:0000313" key="4">
    <source>
        <dbReference type="Proteomes" id="UP000652761"/>
    </source>
</evidence>
<dbReference type="AlphaFoldDB" id="A0A843XBV0"/>